<organism evidence="1 2">
    <name type="scientific">Bremerella cremea</name>
    <dbReference type="NCBI Taxonomy" id="1031537"/>
    <lineage>
        <taxon>Bacteria</taxon>
        <taxon>Pseudomonadati</taxon>
        <taxon>Planctomycetota</taxon>
        <taxon>Planctomycetia</taxon>
        <taxon>Pirellulales</taxon>
        <taxon>Pirellulaceae</taxon>
        <taxon>Bremerella</taxon>
    </lineage>
</organism>
<reference evidence="1 2" key="1">
    <citation type="submission" date="2018-07" db="EMBL/GenBank/DDBJ databases">
        <title>Comparative genomes isolates from brazilian mangrove.</title>
        <authorList>
            <person name="De Araujo J.E."/>
            <person name="Taketani R.G."/>
            <person name="Silva M.C.P."/>
            <person name="Lourenco M.V."/>
            <person name="Oliveira V.M."/>
            <person name="Andreote F.D."/>
        </authorList>
    </citation>
    <scope>NUCLEOTIDE SEQUENCE [LARGE SCALE GENOMIC DNA]</scope>
    <source>
        <strain evidence="1 2">HEX PRIS-MGV</strain>
    </source>
</reference>
<gene>
    <name evidence="1" type="ORF">DTL42_19330</name>
</gene>
<protein>
    <submittedName>
        <fullName evidence="1">Uncharacterized protein</fullName>
    </submittedName>
</protein>
<evidence type="ECO:0000313" key="2">
    <source>
        <dbReference type="Proteomes" id="UP000253562"/>
    </source>
</evidence>
<proteinExistence type="predicted"/>
<accession>A0A368KM95</accession>
<dbReference type="RefSeq" id="WP_114371076.1">
    <property type="nucleotide sequence ID" value="NZ_QPEX01000042.1"/>
</dbReference>
<comment type="caution">
    <text evidence="1">The sequence shown here is derived from an EMBL/GenBank/DDBJ whole genome shotgun (WGS) entry which is preliminary data.</text>
</comment>
<dbReference type="EMBL" id="QPEX01000042">
    <property type="protein sequence ID" value="RCS42292.1"/>
    <property type="molecule type" value="Genomic_DNA"/>
</dbReference>
<name>A0A368KM95_9BACT</name>
<dbReference type="AlphaFoldDB" id="A0A368KM95"/>
<sequence length="136" mass="15776">MLEAETIKEIDAILAKYKAEHDARNFDYVADDLGNLSQVDRQESNWNQHCYKDHWYEQLTGEQCGIDGRINLTFGDMLAGEFADLIDHETFLDIQGENLIQGRVTDDEWNERIAEAGEDAQREVWELVNQREAEKV</sequence>
<evidence type="ECO:0000313" key="1">
    <source>
        <dbReference type="EMBL" id="RCS42292.1"/>
    </source>
</evidence>
<dbReference type="Proteomes" id="UP000253562">
    <property type="component" value="Unassembled WGS sequence"/>
</dbReference>